<evidence type="ECO:0000313" key="1">
    <source>
        <dbReference type="EMBL" id="KIK55633.1"/>
    </source>
</evidence>
<organism evidence="1 2">
    <name type="scientific">Collybiopsis luxurians FD-317 M1</name>
    <dbReference type="NCBI Taxonomy" id="944289"/>
    <lineage>
        <taxon>Eukaryota</taxon>
        <taxon>Fungi</taxon>
        <taxon>Dikarya</taxon>
        <taxon>Basidiomycota</taxon>
        <taxon>Agaricomycotina</taxon>
        <taxon>Agaricomycetes</taxon>
        <taxon>Agaricomycetidae</taxon>
        <taxon>Agaricales</taxon>
        <taxon>Marasmiineae</taxon>
        <taxon>Omphalotaceae</taxon>
        <taxon>Collybiopsis</taxon>
        <taxon>Collybiopsis luxurians</taxon>
    </lineage>
</organism>
<dbReference type="EMBL" id="KN834804">
    <property type="protein sequence ID" value="KIK55633.1"/>
    <property type="molecule type" value="Genomic_DNA"/>
</dbReference>
<protein>
    <submittedName>
        <fullName evidence="1">Unplaced genomic scaffold GYMLUscaffold_56, whole genome shotgun sequence</fullName>
    </submittedName>
</protein>
<sequence length="130" mass="15130">MIAEHSFWFESRRPWEHIGDTIADYDNCLQRKSIRPTIDRLFKTMNHQNYTFGLEGPLQSPSLQKLAIIYTPLLLHHRLPPMSSCRHSRLRFIGCYCLLRLAYFTGPISELVVNYWLISTNTACKAVVTS</sequence>
<dbReference type="AlphaFoldDB" id="A0A0D0CKJ4"/>
<gene>
    <name evidence="1" type="ORF">GYMLUDRAFT_833395</name>
</gene>
<reference evidence="1 2" key="1">
    <citation type="submission" date="2014-04" db="EMBL/GenBank/DDBJ databases">
        <title>Evolutionary Origins and Diversification of the Mycorrhizal Mutualists.</title>
        <authorList>
            <consortium name="DOE Joint Genome Institute"/>
            <consortium name="Mycorrhizal Genomics Consortium"/>
            <person name="Kohler A."/>
            <person name="Kuo A."/>
            <person name="Nagy L.G."/>
            <person name="Floudas D."/>
            <person name="Copeland A."/>
            <person name="Barry K.W."/>
            <person name="Cichocki N."/>
            <person name="Veneault-Fourrey C."/>
            <person name="LaButti K."/>
            <person name="Lindquist E.A."/>
            <person name="Lipzen A."/>
            <person name="Lundell T."/>
            <person name="Morin E."/>
            <person name="Murat C."/>
            <person name="Riley R."/>
            <person name="Ohm R."/>
            <person name="Sun H."/>
            <person name="Tunlid A."/>
            <person name="Henrissat B."/>
            <person name="Grigoriev I.V."/>
            <person name="Hibbett D.S."/>
            <person name="Martin F."/>
        </authorList>
    </citation>
    <scope>NUCLEOTIDE SEQUENCE [LARGE SCALE GENOMIC DNA]</scope>
    <source>
        <strain evidence="1 2">FD-317 M1</strain>
    </source>
</reference>
<proteinExistence type="predicted"/>
<accession>A0A0D0CKJ4</accession>
<keyword evidence="2" id="KW-1185">Reference proteome</keyword>
<name>A0A0D0CKJ4_9AGAR</name>
<dbReference type="Proteomes" id="UP000053593">
    <property type="component" value="Unassembled WGS sequence"/>
</dbReference>
<dbReference type="HOGENOM" id="CLU_1938407_0_0_1"/>
<evidence type="ECO:0000313" key="2">
    <source>
        <dbReference type="Proteomes" id="UP000053593"/>
    </source>
</evidence>